<dbReference type="EMBL" id="CACVKT020007820">
    <property type="protein sequence ID" value="CAC5411011.1"/>
    <property type="molecule type" value="Genomic_DNA"/>
</dbReference>
<dbReference type="AlphaFoldDB" id="A0A6J8DU59"/>
<feature type="region of interest" description="Disordered" evidence="1">
    <location>
        <begin position="145"/>
        <end position="167"/>
    </location>
</feature>
<proteinExistence type="predicted"/>
<accession>A0A6J8DU59</accession>
<gene>
    <name evidence="2" type="ORF">MCOR_44147</name>
</gene>
<dbReference type="Proteomes" id="UP000507470">
    <property type="component" value="Unassembled WGS sequence"/>
</dbReference>
<name>A0A6J8DU59_MYTCO</name>
<evidence type="ECO:0000313" key="2">
    <source>
        <dbReference type="EMBL" id="CAC5411011.1"/>
    </source>
</evidence>
<reference evidence="2 3" key="1">
    <citation type="submission" date="2020-06" db="EMBL/GenBank/DDBJ databases">
        <authorList>
            <person name="Li R."/>
            <person name="Bekaert M."/>
        </authorList>
    </citation>
    <scope>NUCLEOTIDE SEQUENCE [LARGE SCALE GENOMIC DNA]</scope>
    <source>
        <strain evidence="3">wild</strain>
    </source>
</reference>
<protein>
    <submittedName>
        <fullName evidence="2">Uncharacterized protein</fullName>
    </submittedName>
</protein>
<organism evidence="2 3">
    <name type="scientific">Mytilus coruscus</name>
    <name type="common">Sea mussel</name>
    <dbReference type="NCBI Taxonomy" id="42192"/>
    <lineage>
        <taxon>Eukaryota</taxon>
        <taxon>Metazoa</taxon>
        <taxon>Spiralia</taxon>
        <taxon>Lophotrochozoa</taxon>
        <taxon>Mollusca</taxon>
        <taxon>Bivalvia</taxon>
        <taxon>Autobranchia</taxon>
        <taxon>Pteriomorphia</taxon>
        <taxon>Mytilida</taxon>
        <taxon>Mytiloidea</taxon>
        <taxon>Mytilidae</taxon>
        <taxon>Mytilinae</taxon>
        <taxon>Mytilus</taxon>
    </lineage>
</organism>
<evidence type="ECO:0000256" key="1">
    <source>
        <dbReference type="SAM" id="MobiDB-lite"/>
    </source>
</evidence>
<sequence>MRRQPVLIHRKHQLWKSLQEPSRVSKKFNFKDDSHFRDRTDSTRDRYSFPTLPRSRSFETQAKRTFGGGSDTCYAGKCIRMNERNTIKMVLRNVYEVDERSHQRVADISDNAVKEARIQIFMDGRLLQILNLAVTCGKRNYIVDRRKSKKKGSEEEAGGAQQHRLTE</sequence>
<evidence type="ECO:0000313" key="3">
    <source>
        <dbReference type="Proteomes" id="UP000507470"/>
    </source>
</evidence>
<keyword evidence="3" id="KW-1185">Reference proteome</keyword>